<dbReference type="AlphaFoldDB" id="A0AAE0QV66"/>
<protein>
    <recommendedName>
        <fullName evidence="12">C2H2-type domain-containing protein</fullName>
    </recommendedName>
</protein>
<dbReference type="SMART" id="SM00355">
    <property type="entry name" value="ZnF_C2H2"/>
    <property type="match status" value="6"/>
</dbReference>
<comment type="subcellular location">
    <subcellularLocation>
        <location evidence="1">Nucleus</location>
    </subcellularLocation>
</comment>
<dbReference type="GO" id="GO:0008270">
    <property type="term" value="F:zinc ion binding"/>
    <property type="evidence" value="ECO:0007669"/>
    <property type="project" value="UniProtKB-KW"/>
</dbReference>
<dbReference type="SUPFAM" id="SSF57667">
    <property type="entry name" value="beta-beta-alpha zinc fingers"/>
    <property type="match status" value="3"/>
</dbReference>
<feature type="domain" description="C2H2-type" evidence="12">
    <location>
        <begin position="677"/>
        <end position="705"/>
    </location>
</feature>
<dbReference type="PROSITE" id="PS00028">
    <property type="entry name" value="ZINC_FINGER_C2H2_1"/>
    <property type="match status" value="6"/>
</dbReference>
<accession>A0AAE0QV66</accession>
<dbReference type="PANTHER" id="PTHR23235">
    <property type="entry name" value="KRUEPPEL-LIKE TRANSCRIPTION FACTOR"/>
    <property type="match status" value="1"/>
</dbReference>
<keyword evidence="8" id="KW-0804">Transcription</keyword>
<keyword evidence="3" id="KW-0677">Repeat</keyword>
<evidence type="ECO:0000313" key="13">
    <source>
        <dbReference type="EMBL" id="KAK3533452.1"/>
    </source>
</evidence>
<comment type="caution">
    <text evidence="13">The sequence shown here is derived from an EMBL/GenBank/DDBJ whole genome shotgun (WGS) entry which is preliminary data.</text>
</comment>
<dbReference type="FunFam" id="3.30.160.60:FF:000071">
    <property type="entry name" value="Putative zinc finger protein 143"/>
    <property type="match status" value="1"/>
</dbReference>
<dbReference type="GO" id="GO:0000978">
    <property type="term" value="F:RNA polymerase II cis-regulatory region sequence-specific DNA binding"/>
    <property type="evidence" value="ECO:0007669"/>
    <property type="project" value="TreeGrafter"/>
</dbReference>
<dbReference type="Gene3D" id="3.30.160.60">
    <property type="entry name" value="Classic Zinc Finger"/>
    <property type="match status" value="7"/>
</dbReference>
<dbReference type="GO" id="GO:0005634">
    <property type="term" value="C:nucleus"/>
    <property type="evidence" value="ECO:0007669"/>
    <property type="project" value="UniProtKB-SubCell"/>
</dbReference>
<keyword evidence="9" id="KW-0539">Nucleus</keyword>
<proteinExistence type="predicted"/>
<keyword evidence="2" id="KW-0479">Metal-binding</keyword>
<keyword evidence="14" id="KW-1185">Reference proteome</keyword>
<evidence type="ECO:0000256" key="6">
    <source>
        <dbReference type="ARBA" id="ARBA00023015"/>
    </source>
</evidence>
<evidence type="ECO:0000256" key="11">
    <source>
        <dbReference type="SAM" id="MobiDB-lite"/>
    </source>
</evidence>
<dbReference type="Pfam" id="PF00096">
    <property type="entry name" value="zf-C2H2"/>
    <property type="match status" value="3"/>
</dbReference>
<organism evidence="13 14">
    <name type="scientific">Hemibagrus guttatus</name>
    <dbReference type="NCBI Taxonomy" id="175788"/>
    <lineage>
        <taxon>Eukaryota</taxon>
        <taxon>Metazoa</taxon>
        <taxon>Chordata</taxon>
        <taxon>Craniata</taxon>
        <taxon>Vertebrata</taxon>
        <taxon>Euteleostomi</taxon>
        <taxon>Actinopterygii</taxon>
        <taxon>Neopterygii</taxon>
        <taxon>Teleostei</taxon>
        <taxon>Ostariophysi</taxon>
        <taxon>Siluriformes</taxon>
        <taxon>Bagridae</taxon>
        <taxon>Hemibagrus</taxon>
    </lineage>
</organism>
<gene>
    <name evidence="13" type="ORF">QTP70_022243</name>
</gene>
<evidence type="ECO:0000313" key="14">
    <source>
        <dbReference type="Proteomes" id="UP001274896"/>
    </source>
</evidence>
<evidence type="ECO:0000256" key="2">
    <source>
        <dbReference type="ARBA" id="ARBA00022723"/>
    </source>
</evidence>
<feature type="non-terminal residue" evidence="13">
    <location>
        <position position="1"/>
    </location>
</feature>
<keyword evidence="4 10" id="KW-0863">Zinc-finger</keyword>
<name>A0AAE0QV66_9TELE</name>
<dbReference type="EMBL" id="JAUCMX010000010">
    <property type="protein sequence ID" value="KAK3533452.1"/>
    <property type="molecule type" value="Genomic_DNA"/>
</dbReference>
<feature type="domain" description="C2H2-type" evidence="12">
    <location>
        <begin position="527"/>
        <end position="556"/>
    </location>
</feature>
<keyword evidence="7" id="KW-0238">DNA-binding</keyword>
<feature type="domain" description="C2H2-type" evidence="12">
    <location>
        <begin position="647"/>
        <end position="676"/>
    </location>
</feature>
<feature type="region of interest" description="Disordered" evidence="11">
    <location>
        <begin position="257"/>
        <end position="279"/>
    </location>
</feature>
<reference evidence="13" key="1">
    <citation type="submission" date="2023-06" db="EMBL/GenBank/DDBJ databases">
        <title>Male Hemibagrus guttatus genome.</title>
        <authorList>
            <person name="Bian C."/>
        </authorList>
    </citation>
    <scope>NUCLEOTIDE SEQUENCE</scope>
    <source>
        <strain evidence="13">Male_cb2023</strain>
        <tissue evidence="13">Muscle</tissue>
    </source>
</reference>
<dbReference type="FunFam" id="3.30.160.60:FF:000340">
    <property type="entry name" value="zinc finger protein 473 isoform X1"/>
    <property type="match status" value="1"/>
</dbReference>
<evidence type="ECO:0000256" key="8">
    <source>
        <dbReference type="ARBA" id="ARBA00023163"/>
    </source>
</evidence>
<evidence type="ECO:0000256" key="4">
    <source>
        <dbReference type="ARBA" id="ARBA00022771"/>
    </source>
</evidence>
<feature type="domain" description="C2H2-type" evidence="12">
    <location>
        <begin position="587"/>
        <end position="616"/>
    </location>
</feature>
<feature type="domain" description="C2H2-type" evidence="12">
    <location>
        <begin position="557"/>
        <end position="586"/>
    </location>
</feature>
<dbReference type="FunFam" id="3.30.160.60:FF:000125">
    <property type="entry name" value="Putative zinc finger protein 143"/>
    <property type="match status" value="3"/>
</dbReference>
<dbReference type="InterPro" id="IPR013087">
    <property type="entry name" value="Znf_C2H2_type"/>
</dbReference>
<evidence type="ECO:0000256" key="3">
    <source>
        <dbReference type="ARBA" id="ARBA00022737"/>
    </source>
</evidence>
<evidence type="ECO:0000256" key="9">
    <source>
        <dbReference type="ARBA" id="ARBA00023242"/>
    </source>
</evidence>
<dbReference type="PROSITE" id="PS50157">
    <property type="entry name" value="ZINC_FINGER_C2H2_2"/>
    <property type="match status" value="6"/>
</dbReference>
<evidence type="ECO:0000256" key="7">
    <source>
        <dbReference type="ARBA" id="ARBA00023125"/>
    </source>
</evidence>
<evidence type="ECO:0000256" key="5">
    <source>
        <dbReference type="ARBA" id="ARBA00022833"/>
    </source>
</evidence>
<evidence type="ECO:0000256" key="10">
    <source>
        <dbReference type="PROSITE-ProRule" id="PRU00042"/>
    </source>
</evidence>
<evidence type="ECO:0000259" key="12">
    <source>
        <dbReference type="PROSITE" id="PS50157"/>
    </source>
</evidence>
<sequence>MLLATVNQGGAEFTHGRGDAQNFTLCLSDISDEQYTDGLEAVTLADGSTAYIQRNTQDIEALSALDGSVLEGQVIQLDDGGTAYIQHIAVQNGEEPSGLSDAAMSDIVESLEAGQAVQLEDGSTAYLHHIPKEVYNSPALQAVQLEDGSTAFIQHALQMSQPDTILAIQESDRVSDLPLEEITDPETVTVMEQYAAKIEEMEPYANSGLLTNENVVQIVFPSQDGHRRVQQPEEKLFQCSYEGCGKLYTTAYHLKTRPPALPEGPRGVPRPAERHSLSSESWVFPGASSRWGMTGTPLQGDVPEASETDARATSTAPFRCGGAAALLRAPPGHVSGVEEILEVFLPPSDNIPSRDQQLSTSTINSVGRELLTPSETRVFAPETTTAVVCLACRYASAASGVPRANSIGLLLQLDGIPYFQCPPLCSGIATAAGTRDLTATAPDGCINNGGGEHGPLRLNVPNLPRDLVETLPEAGVENPPNRGISKTFPTDPHNTFGPAKSVRHPPPQADPTHHQVHARVHTGDKPYCCDKPGCEKRFATGHGLKSHMRTHTGEKPYCCTEMNCKKSFKNSGDLQKHMRIHTGEKPFLCPYEGCGRFFRTSNICKVHMRTHTGEKPYHCTEPGCNRAFASATNYKNHSRIHTGERPYVCTIPGCDKRFTEYSSLYKHQVVHTPCKPYECSHCGKTYKQISTLALHKRTAHNDSEPIEEENEDYEPPAEAIDDPCMNDTSGESVAPCSDMTSDFTAQEQVTLVTQDDAHQVVANTITMVTHDGDILTLPASESLLSSKVSRVTADSNEGQTKQEVTLPHPLTLLTTSNGKQVAVELREQLTLEEALRI</sequence>
<feature type="domain" description="C2H2-type" evidence="12">
    <location>
        <begin position="617"/>
        <end position="646"/>
    </location>
</feature>
<keyword evidence="6" id="KW-0805">Transcription regulation</keyword>
<dbReference type="GO" id="GO:0000981">
    <property type="term" value="F:DNA-binding transcription factor activity, RNA polymerase II-specific"/>
    <property type="evidence" value="ECO:0007669"/>
    <property type="project" value="TreeGrafter"/>
</dbReference>
<dbReference type="FunFam" id="3.30.160.60:FF:000072">
    <property type="entry name" value="zinc finger protein 143 isoform X1"/>
    <property type="match status" value="1"/>
</dbReference>
<dbReference type="InterPro" id="IPR036236">
    <property type="entry name" value="Znf_C2H2_sf"/>
</dbReference>
<dbReference type="Proteomes" id="UP001274896">
    <property type="component" value="Unassembled WGS sequence"/>
</dbReference>
<evidence type="ECO:0000256" key="1">
    <source>
        <dbReference type="ARBA" id="ARBA00004123"/>
    </source>
</evidence>
<keyword evidence="5" id="KW-0862">Zinc</keyword>